<evidence type="ECO:0000313" key="2">
    <source>
        <dbReference type="EMBL" id="KKN41043.1"/>
    </source>
</evidence>
<reference evidence="2" key="1">
    <citation type="journal article" date="2015" name="Nature">
        <title>Complex archaea that bridge the gap between prokaryotes and eukaryotes.</title>
        <authorList>
            <person name="Spang A."/>
            <person name="Saw J.H."/>
            <person name="Jorgensen S.L."/>
            <person name="Zaremba-Niedzwiedzka K."/>
            <person name="Martijn J."/>
            <person name="Lind A.E."/>
            <person name="van Eijk R."/>
            <person name="Schleper C."/>
            <person name="Guy L."/>
            <person name="Ettema T.J."/>
        </authorList>
    </citation>
    <scope>NUCLEOTIDE SEQUENCE</scope>
</reference>
<dbReference type="EMBL" id="LAZR01001671">
    <property type="protein sequence ID" value="KKN41043.1"/>
    <property type="molecule type" value="Genomic_DNA"/>
</dbReference>
<sequence length="179" mass="18370">MDIDVVKEFFTGLRATLTDAFKGDPVEEPAPEVTLESVSKAVAELTAKAEAEPTPAPAVPAVAAEPVVAEGDPVTPATPATPAVPAVPAPTLDVEALQKAVTDGLAPIIEAVTTHTEVLEKALDRIAVLEGGTTVRKSATSDEVSEGDGSEPAPKPDPKDALFKSVAQAIKTKQPVTFT</sequence>
<accession>A0A0F9THT2</accession>
<comment type="caution">
    <text evidence="2">The sequence shown here is derived from an EMBL/GenBank/DDBJ whole genome shotgun (WGS) entry which is preliminary data.</text>
</comment>
<proteinExistence type="predicted"/>
<dbReference type="AlphaFoldDB" id="A0A0F9THT2"/>
<evidence type="ECO:0000256" key="1">
    <source>
        <dbReference type="SAM" id="MobiDB-lite"/>
    </source>
</evidence>
<organism evidence="2">
    <name type="scientific">marine sediment metagenome</name>
    <dbReference type="NCBI Taxonomy" id="412755"/>
    <lineage>
        <taxon>unclassified sequences</taxon>
        <taxon>metagenomes</taxon>
        <taxon>ecological metagenomes</taxon>
    </lineage>
</organism>
<gene>
    <name evidence="2" type="ORF">LCGC14_0727310</name>
</gene>
<feature type="region of interest" description="Disordered" evidence="1">
    <location>
        <begin position="132"/>
        <end position="160"/>
    </location>
</feature>
<protein>
    <submittedName>
        <fullName evidence="2">Uncharacterized protein</fullName>
    </submittedName>
</protein>
<name>A0A0F9THT2_9ZZZZ</name>